<evidence type="ECO:0000313" key="10">
    <source>
        <dbReference type="EMBL" id="EFA74947.1"/>
    </source>
</evidence>
<feature type="region of interest" description="Disordered" evidence="5">
    <location>
        <begin position="958"/>
        <end position="1407"/>
    </location>
</feature>
<feature type="region of interest" description="Disordered" evidence="5">
    <location>
        <begin position="856"/>
        <end position="942"/>
    </location>
</feature>
<dbReference type="PANTHER" id="PTHR12802:SF41">
    <property type="entry name" value="BRAHMA ASSOCIATED PROTEIN 155 KDA"/>
    <property type="match status" value="1"/>
</dbReference>
<dbReference type="Gene3D" id="1.10.10.60">
    <property type="entry name" value="Homeodomain-like"/>
    <property type="match status" value="1"/>
</dbReference>
<feature type="compositionally biased region" description="Acidic residues" evidence="5">
    <location>
        <begin position="479"/>
        <end position="494"/>
    </location>
</feature>
<feature type="domain" description="Chromo" evidence="9">
    <location>
        <begin position="131"/>
        <end position="434"/>
    </location>
</feature>
<dbReference type="GeneID" id="31367449"/>
<evidence type="ECO:0000256" key="4">
    <source>
        <dbReference type="ARBA" id="ARBA00023242"/>
    </source>
</evidence>
<gene>
    <name evidence="10" type="primary">mybX</name>
    <name evidence="10" type="ORF">PPL_11981</name>
</gene>
<dbReference type="InterPro" id="IPR007526">
    <property type="entry name" value="SWIRM"/>
</dbReference>
<feature type="compositionally biased region" description="Polar residues" evidence="5">
    <location>
        <begin position="1191"/>
        <end position="1205"/>
    </location>
</feature>
<feature type="compositionally biased region" description="Polar residues" evidence="5">
    <location>
        <begin position="1370"/>
        <end position="1379"/>
    </location>
</feature>
<feature type="region of interest" description="Disordered" evidence="5">
    <location>
        <begin position="100"/>
        <end position="140"/>
    </location>
</feature>
<evidence type="ECO:0000259" key="7">
    <source>
        <dbReference type="PROSITE" id="PS50934"/>
    </source>
</evidence>
<feature type="compositionally biased region" description="Acidic residues" evidence="5">
    <location>
        <begin position="1339"/>
        <end position="1351"/>
    </location>
</feature>
<accession>D3BV09</accession>
<feature type="compositionally biased region" description="Acidic residues" evidence="5">
    <location>
        <begin position="417"/>
        <end position="432"/>
    </location>
</feature>
<feature type="compositionally biased region" description="Basic and acidic residues" evidence="5">
    <location>
        <begin position="1519"/>
        <end position="1539"/>
    </location>
</feature>
<keyword evidence="2" id="KW-0238">DNA-binding</keyword>
<dbReference type="InterPro" id="IPR036388">
    <property type="entry name" value="WH-like_DNA-bd_sf"/>
</dbReference>
<organism evidence="10 11">
    <name type="scientific">Heterostelium pallidum (strain ATCC 26659 / Pp 5 / PN500)</name>
    <name type="common">Cellular slime mold</name>
    <name type="synonym">Polysphondylium pallidum</name>
    <dbReference type="NCBI Taxonomy" id="670386"/>
    <lineage>
        <taxon>Eukaryota</taxon>
        <taxon>Amoebozoa</taxon>
        <taxon>Evosea</taxon>
        <taxon>Eumycetozoa</taxon>
        <taxon>Dictyostelia</taxon>
        <taxon>Acytosteliales</taxon>
        <taxon>Acytosteliaceae</taxon>
        <taxon>Heterostelium</taxon>
    </lineage>
</organism>
<feature type="compositionally biased region" description="Acidic residues" evidence="5">
    <location>
        <begin position="1485"/>
        <end position="1495"/>
    </location>
</feature>
<dbReference type="OMA" id="RECTHIV"/>
<feature type="compositionally biased region" description="Basic and acidic residues" evidence="5">
    <location>
        <begin position="856"/>
        <end position="867"/>
    </location>
</feature>
<dbReference type="SUPFAM" id="SSF46689">
    <property type="entry name" value="Homeodomain-like"/>
    <property type="match status" value="2"/>
</dbReference>
<feature type="compositionally biased region" description="Basic and acidic residues" evidence="5">
    <location>
        <begin position="1496"/>
        <end position="1512"/>
    </location>
</feature>
<feature type="domain" description="SANT" evidence="8">
    <location>
        <begin position="1708"/>
        <end position="1759"/>
    </location>
</feature>
<dbReference type="InterPro" id="IPR001005">
    <property type="entry name" value="SANT/Myb"/>
</dbReference>
<feature type="domain" description="Myb-like" evidence="6">
    <location>
        <begin position="1713"/>
        <end position="1755"/>
    </location>
</feature>
<feature type="compositionally biased region" description="Low complexity" evidence="5">
    <location>
        <begin position="579"/>
        <end position="598"/>
    </location>
</feature>
<feature type="region of interest" description="Disordered" evidence="5">
    <location>
        <begin position="1581"/>
        <end position="1612"/>
    </location>
</feature>
<feature type="region of interest" description="Disordered" evidence="5">
    <location>
        <begin position="417"/>
        <end position="612"/>
    </location>
</feature>
<dbReference type="InterPro" id="IPR036420">
    <property type="entry name" value="BRCT_dom_sf"/>
</dbReference>
<feature type="compositionally biased region" description="Low complexity" evidence="5">
    <location>
        <begin position="1059"/>
        <end position="1071"/>
    </location>
</feature>
<feature type="compositionally biased region" description="Low complexity" evidence="5">
    <location>
        <begin position="433"/>
        <end position="476"/>
    </location>
</feature>
<evidence type="ECO:0000259" key="8">
    <source>
        <dbReference type="PROSITE" id="PS51293"/>
    </source>
</evidence>
<dbReference type="PANTHER" id="PTHR12802">
    <property type="entry name" value="SWI/SNF COMPLEX-RELATED"/>
    <property type="match status" value="1"/>
</dbReference>
<keyword evidence="4" id="KW-0539">Nucleus</keyword>
<feature type="compositionally biased region" description="Polar residues" evidence="5">
    <location>
        <begin position="1326"/>
        <end position="1335"/>
    </location>
</feature>
<dbReference type="GO" id="GO:0016514">
    <property type="term" value="C:SWI/SNF complex"/>
    <property type="evidence" value="ECO:0007669"/>
    <property type="project" value="TreeGrafter"/>
</dbReference>
<keyword evidence="11" id="KW-1185">Reference proteome</keyword>
<feature type="compositionally biased region" description="Basic and acidic residues" evidence="5">
    <location>
        <begin position="1597"/>
        <end position="1610"/>
    </location>
</feature>
<keyword evidence="1" id="KW-0805">Transcription regulation</keyword>
<dbReference type="PROSITE" id="PS51293">
    <property type="entry name" value="SANT"/>
    <property type="match status" value="1"/>
</dbReference>
<feature type="region of interest" description="Disordered" evidence="5">
    <location>
        <begin position="1982"/>
        <end position="2038"/>
    </location>
</feature>
<dbReference type="InterPro" id="IPR017884">
    <property type="entry name" value="SANT_dom"/>
</dbReference>
<feature type="compositionally biased region" description="Low complexity" evidence="5">
    <location>
        <begin position="1"/>
        <end position="28"/>
    </location>
</feature>
<feature type="compositionally biased region" description="Acidic residues" evidence="5">
    <location>
        <begin position="902"/>
        <end position="911"/>
    </location>
</feature>
<feature type="compositionally biased region" description="Low complexity" evidence="5">
    <location>
        <begin position="1206"/>
        <end position="1236"/>
    </location>
</feature>
<protein>
    <submittedName>
        <fullName evidence="10">Myb domain-containing protein</fullName>
    </submittedName>
</protein>
<feature type="compositionally biased region" description="Basic and acidic residues" evidence="5">
    <location>
        <begin position="998"/>
        <end position="1015"/>
    </location>
</feature>
<feature type="compositionally biased region" description="Low complexity" evidence="5">
    <location>
        <begin position="546"/>
        <end position="555"/>
    </location>
</feature>
<name>D3BV09_HETP5</name>
<feature type="compositionally biased region" description="Low complexity" evidence="5">
    <location>
        <begin position="100"/>
        <end position="128"/>
    </location>
</feature>
<dbReference type="SUPFAM" id="SSF52113">
    <property type="entry name" value="BRCT domain"/>
    <property type="match status" value="1"/>
</dbReference>
<dbReference type="STRING" id="670386.D3BV09"/>
<dbReference type="Gene3D" id="1.10.10.10">
    <property type="entry name" value="Winged helix-like DNA-binding domain superfamily/Winged helix DNA-binding domain"/>
    <property type="match status" value="1"/>
</dbReference>
<evidence type="ECO:0000256" key="1">
    <source>
        <dbReference type="ARBA" id="ARBA00023015"/>
    </source>
</evidence>
<feature type="compositionally biased region" description="Polar residues" evidence="5">
    <location>
        <begin position="510"/>
        <end position="527"/>
    </location>
</feature>
<feature type="compositionally biased region" description="Basic and acidic residues" evidence="5">
    <location>
        <begin position="958"/>
        <end position="985"/>
    </location>
</feature>
<reference evidence="10 11" key="1">
    <citation type="journal article" date="2011" name="Genome Res.">
        <title>Phylogeny-wide analysis of social amoeba genomes highlights ancient origins for complex intercellular communication.</title>
        <authorList>
            <person name="Heidel A.J."/>
            <person name="Lawal H.M."/>
            <person name="Felder M."/>
            <person name="Schilde C."/>
            <person name="Helps N.R."/>
            <person name="Tunggal B."/>
            <person name="Rivero F."/>
            <person name="John U."/>
            <person name="Schleicher M."/>
            <person name="Eichinger L."/>
            <person name="Platzer M."/>
            <person name="Noegel A.A."/>
            <person name="Schaap P."/>
            <person name="Gloeckner G."/>
        </authorList>
    </citation>
    <scope>NUCLEOTIDE SEQUENCE [LARGE SCALE GENOMIC DNA]</scope>
    <source>
        <strain evidence="11">ATCC 26659 / Pp 5 / PN500</strain>
    </source>
</reference>
<dbReference type="GO" id="GO:0003677">
    <property type="term" value="F:DNA binding"/>
    <property type="evidence" value="ECO:0007669"/>
    <property type="project" value="UniProtKB-KW"/>
</dbReference>
<dbReference type="FunCoup" id="D3BV09">
    <property type="interactions" value="187"/>
</dbReference>
<dbReference type="PROSITE" id="PS50934">
    <property type="entry name" value="SWIRM"/>
    <property type="match status" value="1"/>
</dbReference>
<dbReference type="CDD" id="cd00167">
    <property type="entry name" value="SANT"/>
    <property type="match status" value="1"/>
</dbReference>
<feature type="compositionally biased region" description="Low complexity" evidence="5">
    <location>
        <begin position="1986"/>
        <end position="2032"/>
    </location>
</feature>
<feature type="compositionally biased region" description="Basic and acidic residues" evidence="5">
    <location>
        <begin position="891"/>
        <end position="901"/>
    </location>
</feature>
<evidence type="ECO:0000256" key="3">
    <source>
        <dbReference type="ARBA" id="ARBA00023163"/>
    </source>
</evidence>
<evidence type="ECO:0000259" key="9">
    <source>
        <dbReference type="PROSITE" id="PS52032"/>
    </source>
</evidence>
<evidence type="ECO:0000256" key="5">
    <source>
        <dbReference type="SAM" id="MobiDB-lite"/>
    </source>
</evidence>
<feature type="compositionally biased region" description="Polar residues" evidence="5">
    <location>
        <begin position="1285"/>
        <end position="1318"/>
    </location>
</feature>
<dbReference type="FunFam" id="1.10.10.10:FF:000020">
    <property type="entry name" value="SWI/SNF complex subunit SMARCC2 isoform c"/>
    <property type="match status" value="1"/>
</dbReference>
<dbReference type="EMBL" id="ADBJ01000060">
    <property type="protein sequence ID" value="EFA74947.1"/>
    <property type="molecule type" value="Genomic_DNA"/>
</dbReference>
<feature type="region of interest" description="Disordered" evidence="5">
    <location>
        <begin position="1771"/>
        <end position="1811"/>
    </location>
</feature>
<dbReference type="SMART" id="SM00717">
    <property type="entry name" value="SANT"/>
    <property type="match status" value="1"/>
</dbReference>
<feature type="region of interest" description="Disordered" evidence="5">
    <location>
        <begin position="1422"/>
        <end position="1539"/>
    </location>
</feature>
<dbReference type="RefSeq" id="XP_020427081.1">
    <property type="nucleotide sequence ID" value="XM_020582727.1"/>
</dbReference>
<dbReference type="Pfam" id="PF16496">
    <property type="entry name" value="SWIRM-assoc_2"/>
    <property type="match status" value="1"/>
</dbReference>
<feature type="compositionally biased region" description="Low complexity" evidence="5">
    <location>
        <begin position="660"/>
        <end position="676"/>
    </location>
</feature>
<dbReference type="InterPro" id="IPR032450">
    <property type="entry name" value="SMARCC_N"/>
</dbReference>
<feature type="domain" description="SWIRM" evidence="7">
    <location>
        <begin position="729"/>
        <end position="826"/>
    </location>
</feature>
<feature type="region of interest" description="Disordered" evidence="5">
    <location>
        <begin position="1"/>
        <end position="30"/>
    </location>
</feature>
<comment type="caution">
    <text evidence="10">The sequence shown here is derived from an EMBL/GenBank/DDBJ whole genome shotgun (WGS) entry which is preliminary data.</text>
</comment>
<feature type="compositionally biased region" description="Low complexity" evidence="5">
    <location>
        <begin position="1422"/>
        <end position="1432"/>
    </location>
</feature>
<dbReference type="PROSITE" id="PS50090">
    <property type="entry name" value="MYB_LIKE"/>
    <property type="match status" value="1"/>
</dbReference>
<dbReference type="FunFam" id="1.10.10.60:FF:000014">
    <property type="entry name" value="SWI/SNF complex subunit SMARCC2 isoform C"/>
    <property type="match status" value="1"/>
</dbReference>
<dbReference type="Pfam" id="PF00249">
    <property type="entry name" value="Myb_DNA-binding"/>
    <property type="match status" value="1"/>
</dbReference>
<dbReference type="Pfam" id="PF04433">
    <property type="entry name" value="SWIRM"/>
    <property type="match status" value="1"/>
</dbReference>
<evidence type="ECO:0000313" key="11">
    <source>
        <dbReference type="Proteomes" id="UP000001396"/>
    </source>
</evidence>
<feature type="compositionally biased region" description="Basic and acidic residues" evidence="5">
    <location>
        <begin position="1108"/>
        <end position="1126"/>
    </location>
</feature>
<feature type="region of interest" description="Disordered" evidence="5">
    <location>
        <begin position="657"/>
        <end position="681"/>
    </location>
</feature>
<dbReference type="InterPro" id="IPR049898">
    <property type="entry name" value="MARR_BRCT_CHROMO"/>
</dbReference>
<feature type="compositionally biased region" description="Acidic residues" evidence="5">
    <location>
        <begin position="881"/>
        <end position="890"/>
    </location>
</feature>
<evidence type="ECO:0000256" key="2">
    <source>
        <dbReference type="ARBA" id="ARBA00023125"/>
    </source>
</evidence>
<proteinExistence type="predicted"/>
<feature type="compositionally biased region" description="Low complexity" evidence="5">
    <location>
        <begin position="1391"/>
        <end position="1406"/>
    </location>
</feature>
<feature type="compositionally biased region" description="Low complexity" evidence="5">
    <location>
        <begin position="1273"/>
        <end position="1284"/>
    </location>
</feature>
<feature type="compositionally biased region" description="Low complexity" evidence="5">
    <location>
        <begin position="1771"/>
        <end position="1780"/>
    </location>
</feature>
<feature type="compositionally biased region" description="Basic and acidic residues" evidence="5">
    <location>
        <begin position="529"/>
        <end position="542"/>
    </location>
</feature>
<dbReference type="InterPro" id="IPR032451">
    <property type="entry name" value="SMARCC_C"/>
</dbReference>
<feature type="compositionally biased region" description="Basic and acidic residues" evidence="5">
    <location>
        <begin position="1024"/>
        <end position="1035"/>
    </location>
</feature>
<dbReference type="InterPro" id="IPR009057">
    <property type="entry name" value="Homeodomain-like_sf"/>
</dbReference>
<feature type="compositionally biased region" description="Acidic residues" evidence="5">
    <location>
        <begin position="919"/>
        <end position="933"/>
    </location>
</feature>
<dbReference type="Pfam" id="PF16495">
    <property type="entry name" value="SWIRM-assoc_1"/>
    <property type="match status" value="1"/>
</dbReference>
<dbReference type="Proteomes" id="UP000001396">
    <property type="component" value="Unassembled WGS sequence"/>
</dbReference>
<dbReference type="InParanoid" id="D3BV09"/>
<keyword evidence="3" id="KW-0804">Transcription</keyword>
<sequence length="2038" mass="229397">MNINSNSSSISNENIGNGNESILTSENLSNDDNDVVDDLSTILNNNNDNNSIDNIDNIDNNSIDNFINNMNDNDNSLNINNNNNNNNNDSILPLLVKQQPQTETTTPLLSENTTTSATTTAVTTTTTSNDTSHLRKKDGGVNLADYQEQSAINNIREIASRLSTDFANEELTQPANLSLFIGQLLNLYEQYLGRNVSTILIEYIYLLIYKNLKYNNNNNNTQALNRPKYTKLPLKLFKDYTSTGSLYHLLHIVITFKNTHGWKLSDIQSSTTNSKNIELIAYIESELLKLGILKPPKVYLVENLKDRISLKDMVLRHGGSVVESEDDATHIIDCDGQTAVPNESEDEYLRTIEHNSNNMNLVHFWYYPDSYDTWVPSSEVEGEDPDPEEPRATWRINSRWITDSDLFNEWMNEIDYEREDDDDEDIGDDDDTTTTATSTSSTTTTTTTSTTNENITATTSTSNTSTTNNNNSTKTTILTDEDNDDIMDEDEDDLELNKSETPSRLPLTRLSKSNSPLKASPKLQESTISDDHLNESNKRTMNTDKQQNQQNSSSSPAFKKQKRDIVESDESPSPLITTSELKSPSSLSSGSVNRSFTVPTPPPSKPLPNVTSPVVSAPYITVSTPIKASMSPSSQMVYNPSTPQPVSASVMKAPLSFQMTPSSNRPSSRSSNTRNSASKEIAQPTVIPLVVTNISHLPNEEYDELFNISTSPVATPPGDHNGVESSQQPKLEVLCKWFNQEEIHDIEVNQMSSFFNDSEPGRTMTVYKKYRDYMINEYRTNPYRYLSMTMVVRGLQVDAAALMRVHSFLEHWNLINYFTNPEGNVCVPLPNPTLSDQMQPIIQHYQDIAVKEKESELQQIKDKQEKKASRRAAAKKKNNEDIMELDEQQQEEEKEKEKDQEKEEQEQEQLDNNENNGMEIEEEDKEEDREEDKESVIHTAEQIVKEVVDEVLYQVEKEIESKTDKEEEEEKEKIEKEEVEEKSNESVDNSTITTNNKIDNESLKNDDDEIMKEIESNIDVNNQIEKENREGKEQDLVEEGAVVSKSEEFLYSNTNTAIEEPQQEQQQQQQQSLSVLEPINETESKDTATTDASVLDNIGLQENQDSTTAEKQDSSDKIETSFESEKPVVGSSNTSIEVDMNETEIKKQEIQSDINDVPPPPPTDIVVDSNPDTLNIPNVNPIDSMPVETSMPDTSVDNQHPNEPSQEQQQQQQQGQQRQSNTIETTEIESTAINTIQEEEKKITEEINSSTNNKIVEDIIAPVEVKQQDSDDNNNVDNSVENNSITLDPTSTSTENIADNSNVSESNKPTDQTENVTSLYIPEVDNSVSTITVNKNSDDIEDEKMEIEPMDFDNSFNSKPSEDTIEVAPPQTSTDSSNQKQDHQVMEIEEASASSSSSNSSQMNIQTLVSSTPTNIVEYVQAQAKSQAQESSIPSQDVVQVVNDDEKEDGELGSSDPIEPPQTKVNSPSPPPPPVEQQQQLAQDEKEDGEVDDEEETRREKEKRVSFGRHVEEDDNAEEMVRENEYDDDKSKDTMMSDSKEIDAKQVDHEMKEVNNNDNNNQMENGTDESTEIIIHHGDHDEQINEETNEESSTAAAKDDKEKDKEKEQAAVEQPEVIIKQTFNVFPKKKNVFGQPQPLVIHRCSHCHKQCSELRYFLVNKPVFNEGSQLPNETTQMELCVNCYNNGDYPVYCQSSDFTRYEQNVALDLPEEWSDQEILKLLEGIERFGDNWTDIAEFVTTKTREQCLLYFLRLPIEDAYLEDCDNHLVNKTNNNNNLDKSSSDDDDDEDNEKNVHEQQDQDLMEVGERDQQDEMDAEIAEFEMISKPLVSNGSINTFSESQNPLMSLLALLSSTMSPSLASAAAKAAFDFIGEEKNNPRDSLLASTTEEVILTPLNHEVSKKNIQEASNAALLAASEKAKILSKIEERQIKSLMLKMINVQTKKLEMKLKYYTELEDSIEKERVSLEKAKHNLFDNIDRHLQSFSTTPNPSTSTSATPAPTTPTTTSVNSTQNPTTTTTTTTSTSPNVNVPITTTMV</sequence>
<dbReference type="PROSITE" id="PS52032">
    <property type="entry name" value="MARR_BRCT_CHROMO"/>
    <property type="match status" value="1"/>
</dbReference>
<evidence type="ECO:0000259" key="6">
    <source>
        <dbReference type="PROSITE" id="PS50090"/>
    </source>
</evidence>